<dbReference type="Pfam" id="PF12006">
    <property type="entry name" value="DUF3500"/>
    <property type="match status" value="1"/>
</dbReference>
<dbReference type="InterPro" id="IPR006311">
    <property type="entry name" value="TAT_signal"/>
</dbReference>
<protein>
    <submittedName>
        <fullName evidence="1">DUF3500 domain-containing protein</fullName>
    </submittedName>
</protein>
<name>A0A7V8VBK3_9BACT</name>
<dbReference type="RefSeq" id="WP_194536424.1">
    <property type="nucleotide sequence ID" value="NZ_JACEFB010000001.1"/>
</dbReference>
<dbReference type="PROSITE" id="PS51318">
    <property type="entry name" value="TAT"/>
    <property type="match status" value="1"/>
</dbReference>
<dbReference type="EMBL" id="JACEFB010000001">
    <property type="protein sequence ID" value="MBA2225019.1"/>
    <property type="molecule type" value="Genomic_DNA"/>
</dbReference>
<gene>
    <name evidence="1" type="ORF">H0921_02465</name>
</gene>
<accession>A0A7V8VBK3</accession>
<organism evidence="1 2">
    <name type="scientific">Thermogemmata fonticola</name>
    <dbReference type="NCBI Taxonomy" id="2755323"/>
    <lineage>
        <taxon>Bacteria</taxon>
        <taxon>Pseudomonadati</taxon>
        <taxon>Planctomycetota</taxon>
        <taxon>Planctomycetia</taxon>
        <taxon>Gemmatales</taxon>
        <taxon>Gemmataceae</taxon>
        <taxon>Thermogemmata</taxon>
    </lineage>
</organism>
<reference evidence="1 2" key="1">
    <citation type="submission" date="2020-07" db="EMBL/GenBank/DDBJ databases">
        <title>Thermogemmata thermophila gen. nov., sp. nov., a novel moderate thermophilic planctomycete from a Kamchatka hot spring.</title>
        <authorList>
            <person name="Elcheninov A.G."/>
            <person name="Podosokorskaya O.A."/>
            <person name="Kovaleva O.L."/>
            <person name="Novikov A."/>
            <person name="Bonch-Osmolovskaya E.A."/>
            <person name="Toshchakov S.V."/>
            <person name="Kublanov I.V."/>
        </authorList>
    </citation>
    <scope>NUCLEOTIDE SEQUENCE [LARGE SCALE GENOMIC DNA]</scope>
    <source>
        <strain evidence="1 2">2918</strain>
    </source>
</reference>
<proteinExistence type="predicted"/>
<keyword evidence="2" id="KW-1185">Reference proteome</keyword>
<evidence type="ECO:0000313" key="1">
    <source>
        <dbReference type="EMBL" id="MBA2225019.1"/>
    </source>
</evidence>
<sequence length="350" mass="39328">MRPSTPEVVSCPECELGWESVANWDRREFLRVTGATAAAATVGLALTPLERARAARMARQAEAEALVFELYRSLDSEQKKYLVQPWDLKRPNQPLPARLMTANAAVGKSVIGLEYKRPQIELLRRIFRAISNGDEGYRQLSRNGKFDNSGDFENIGAVLYGEAVEGKKFSLVFSGHHLTVRCDGNSEEQTAFGGPLYYGHSPSGYSRTNVFYNQTQAVTAIYEALTAEQRQQAVFPGKWRDGVETVRLPQKQAKLPGIAYADMTAEQKTLVQKAMQELISPYRKEDGEEVMEIIKANGGLEKIHLAFYQEGQTSAKEPWTYWRLEGPGFVWSYRALPHIHCFVNISARIS</sequence>
<dbReference type="InterPro" id="IPR021889">
    <property type="entry name" value="DUF3500"/>
</dbReference>
<comment type="caution">
    <text evidence="1">The sequence shown here is derived from an EMBL/GenBank/DDBJ whole genome shotgun (WGS) entry which is preliminary data.</text>
</comment>
<evidence type="ECO:0000313" key="2">
    <source>
        <dbReference type="Proteomes" id="UP000542342"/>
    </source>
</evidence>
<dbReference type="AlphaFoldDB" id="A0A7V8VBK3"/>
<dbReference type="Proteomes" id="UP000542342">
    <property type="component" value="Unassembled WGS sequence"/>
</dbReference>